<name>A0AA38FN36_TAXCH</name>
<organism evidence="1 2">
    <name type="scientific">Taxus chinensis</name>
    <name type="common">Chinese yew</name>
    <name type="synonym">Taxus wallichiana var. chinensis</name>
    <dbReference type="NCBI Taxonomy" id="29808"/>
    <lineage>
        <taxon>Eukaryota</taxon>
        <taxon>Viridiplantae</taxon>
        <taxon>Streptophyta</taxon>
        <taxon>Embryophyta</taxon>
        <taxon>Tracheophyta</taxon>
        <taxon>Spermatophyta</taxon>
        <taxon>Pinopsida</taxon>
        <taxon>Pinidae</taxon>
        <taxon>Conifers II</taxon>
        <taxon>Cupressales</taxon>
        <taxon>Taxaceae</taxon>
        <taxon>Taxus</taxon>
    </lineage>
</organism>
<reference evidence="1 2" key="1">
    <citation type="journal article" date="2021" name="Nat. Plants">
        <title>The Taxus genome provides insights into paclitaxel biosynthesis.</title>
        <authorList>
            <person name="Xiong X."/>
            <person name="Gou J."/>
            <person name="Liao Q."/>
            <person name="Li Y."/>
            <person name="Zhou Q."/>
            <person name="Bi G."/>
            <person name="Li C."/>
            <person name="Du R."/>
            <person name="Wang X."/>
            <person name="Sun T."/>
            <person name="Guo L."/>
            <person name="Liang H."/>
            <person name="Lu P."/>
            <person name="Wu Y."/>
            <person name="Zhang Z."/>
            <person name="Ro D.K."/>
            <person name="Shang Y."/>
            <person name="Huang S."/>
            <person name="Yan J."/>
        </authorList>
    </citation>
    <scope>NUCLEOTIDE SEQUENCE [LARGE SCALE GENOMIC DNA]</scope>
    <source>
        <strain evidence="1">Ta-2019</strain>
    </source>
</reference>
<dbReference type="GO" id="GO:0030674">
    <property type="term" value="F:protein-macromolecule adaptor activity"/>
    <property type="evidence" value="ECO:0007669"/>
    <property type="project" value="TreeGrafter"/>
</dbReference>
<evidence type="ECO:0000313" key="1">
    <source>
        <dbReference type="EMBL" id="KAH9307017.1"/>
    </source>
</evidence>
<proteinExistence type="predicted"/>
<feature type="non-terminal residue" evidence="1">
    <location>
        <position position="1"/>
    </location>
</feature>
<dbReference type="AlphaFoldDB" id="A0AA38FN36"/>
<dbReference type="PANTHER" id="PTHR28080">
    <property type="entry name" value="PEROXISOMAL BIOGENESIS FACTOR 3"/>
    <property type="match status" value="1"/>
</dbReference>
<protein>
    <submittedName>
        <fullName evidence="1">Uncharacterized protein</fullName>
    </submittedName>
</protein>
<dbReference type="PANTHER" id="PTHR28080:SF1">
    <property type="entry name" value="PEROXISOMAL BIOGENESIS FACTOR 3"/>
    <property type="match status" value="1"/>
</dbReference>
<sequence length="213" mass="24139">SVCLHFVSTNFIWICRLFTSVWCGWIDCFRCDRWLKKTIEKQGFKGAFDFLLNCLILSQVYWRFLSSKSVQWINYVIPENGMLYEELSAGSSTFGVSQLPRCSFLVPFKLKGRKLEQLMAETRAIISSDDFGVILELSLKAVLDSMMGEFHTIFEGNTSGGIPLAKILPPVSRASTFLLEHPKKNKFINIIGNLPQVQSFYALVYANIGALSQ</sequence>
<dbReference type="GO" id="GO:0045046">
    <property type="term" value="P:protein import into peroxisome membrane"/>
    <property type="evidence" value="ECO:0007669"/>
    <property type="project" value="TreeGrafter"/>
</dbReference>
<keyword evidence="2" id="KW-1185">Reference proteome</keyword>
<dbReference type="Proteomes" id="UP000824469">
    <property type="component" value="Unassembled WGS sequence"/>
</dbReference>
<gene>
    <name evidence="1" type="ORF">KI387_011421</name>
</gene>
<dbReference type="GO" id="GO:0005778">
    <property type="term" value="C:peroxisomal membrane"/>
    <property type="evidence" value="ECO:0007669"/>
    <property type="project" value="InterPro"/>
</dbReference>
<dbReference type="InterPro" id="IPR006966">
    <property type="entry name" value="Peroxin-3"/>
</dbReference>
<comment type="caution">
    <text evidence="1">The sequence shown here is derived from an EMBL/GenBank/DDBJ whole genome shotgun (WGS) entry which is preliminary data.</text>
</comment>
<evidence type="ECO:0000313" key="2">
    <source>
        <dbReference type="Proteomes" id="UP000824469"/>
    </source>
</evidence>
<dbReference type="EMBL" id="JAHRHJ020000008">
    <property type="protein sequence ID" value="KAH9307017.1"/>
    <property type="molecule type" value="Genomic_DNA"/>
</dbReference>
<dbReference type="Pfam" id="PF04882">
    <property type="entry name" value="Peroxin-3"/>
    <property type="match status" value="1"/>
</dbReference>
<accession>A0AA38FN36</accession>